<reference evidence="2" key="1">
    <citation type="submission" date="2017-03" db="EMBL/GenBank/DDBJ databases">
        <authorList>
            <person name="Falquet L."/>
            <person name="Falquet L."/>
        </authorList>
    </citation>
    <scope>NUCLEOTIDE SEQUENCE [LARGE SCALE GENOMIC DNA]</scope>
</reference>
<dbReference type="EMBL" id="LT799839">
    <property type="protein sequence ID" value="SLK13682.1"/>
    <property type="molecule type" value="Genomic_DNA"/>
</dbReference>
<gene>
    <name evidence="1" type="ORF">CCH01_05260</name>
</gene>
<accession>A0A1U6J0B6</accession>
<name>A0A1U6J0B6_9CLOT</name>
<dbReference type="AlphaFoldDB" id="A0A1U6J0B6"/>
<dbReference type="STRING" id="1351755.CCH01_05260"/>
<evidence type="ECO:0000313" key="1">
    <source>
        <dbReference type="EMBL" id="SLK13682.1"/>
    </source>
</evidence>
<proteinExistence type="predicted"/>
<sequence>MTLLERDREKLEEGREEGKMQERLELAKEMLKDNEPIEKIMKYTKLSKEEIHKINRSL</sequence>
<dbReference type="GeneID" id="71453685"/>
<dbReference type="Proteomes" id="UP000190476">
    <property type="component" value="Chromosome I"/>
</dbReference>
<dbReference type="RefSeq" id="WP_242944832.1">
    <property type="nucleotide sequence ID" value="NZ_CBML010000006.1"/>
</dbReference>
<organism evidence="1 2">
    <name type="scientific">Clostridium chauvoei JF4335</name>
    <dbReference type="NCBI Taxonomy" id="1351755"/>
    <lineage>
        <taxon>Bacteria</taxon>
        <taxon>Bacillati</taxon>
        <taxon>Bacillota</taxon>
        <taxon>Clostridia</taxon>
        <taxon>Eubacteriales</taxon>
        <taxon>Clostridiaceae</taxon>
        <taxon>Clostridium</taxon>
    </lineage>
</organism>
<evidence type="ECO:0008006" key="3">
    <source>
        <dbReference type="Google" id="ProtNLM"/>
    </source>
</evidence>
<keyword evidence="2" id="KW-1185">Reference proteome</keyword>
<protein>
    <recommendedName>
        <fullName evidence="3">Transposase</fullName>
    </recommendedName>
</protein>
<evidence type="ECO:0000313" key="2">
    <source>
        <dbReference type="Proteomes" id="UP000190476"/>
    </source>
</evidence>